<proteinExistence type="predicted"/>
<sequence>MHDDGQEDFGRMRYADFKDVLEKSHNLASESEAIVLPTPDSIFIKILRTPRSAVSPDKGVPAIPTVRLL</sequence>
<keyword evidence="2" id="KW-1185">Reference proteome</keyword>
<dbReference type="Proteomes" id="UP000078492">
    <property type="component" value="Unassembled WGS sequence"/>
</dbReference>
<organism evidence="1 2">
    <name type="scientific">Trachymyrmex cornetzi</name>
    <dbReference type="NCBI Taxonomy" id="471704"/>
    <lineage>
        <taxon>Eukaryota</taxon>
        <taxon>Metazoa</taxon>
        <taxon>Ecdysozoa</taxon>
        <taxon>Arthropoda</taxon>
        <taxon>Hexapoda</taxon>
        <taxon>Insecta</taxon>
        <taxon>Pterygota</taxon>
        <taxon>Neoptera</taxon>
        <taxon>Endopterygota</taxon>
        <taxon>Hymenoptera</taxon>
        <taxon>Apocrita</taxon>
        <taxon>Aculeata</taxon>
        <taxon>Formicoidea</taxon>
        <taxon>Formicidae</taxon>
        <taxon>Myrmicinae</taxon>
        <taxon>Trachymyrmex</taxon>
    </lineage>
</organism>
<comment type="caution">
    <text evidence="1">The sequence shown here is derived from an EMBL/GenBank/DDBJ whole genome shotgun (WGS) entry which is preliminary data.</text>
</comment>
<dbReference type="AlphaFoldDB" id="A0A151K2W5"/>
<accession>A0A151K2W5</accession>
<reference evidence="1 2" key="1">
    <citation type="submission" date="2015-09" db="EMBL/GenBank/DDBJ databases">
        <title>Trachymyrmex cornetzi WGS genome.</title>
        <authorList>
            <person name="Nygaard S."/>
            <person name="Hu H."/>
            <person name="Boomsma J."/>
            <person name="Zhang G."/>
        </authorList>
    </citation>
    <scope>NUCLEOTIDE SEQUENCE [LARGE SCALE GENOMIC DNA]</scope>
    <source>
        <strain evidence="1">Tcor2-1</strain>
        <tissue evidence="1">Whole body</tissue>
    </source>
</reference>
<protein>
    <submittedName>
        <fullName evidence="1">Uncharacterized protein</fullName>
    </submittedName>
</protein>
<evidence type="ECO:0000313" key="1">
    <source>
        <dbReference type="EMBL" id="KYN50474.1"/>
    </source>
</evidence>
<evidence type="ECO:0000313" key="2">
    <source>
        <dbReference type="Proteomes" id="UP000078492"/>
    </source>
</evidence>
<dbReference type="EMBL" id="LKEY01014706">
    <property type="protein sequence ID" value="KYN50474.1"/>
    <property type="molecule type" value="Genomic_DNA"/>
</dbReference>
<gene>
    <name evidence="1" type="ORF">ALC57_00111</name>
</gene>
<name>A0A151K2W5_9HYME</name>